<dbReference type="Proteomes" id="UP000015102">
    <property type="component" value="Unassembled WGS sequence"/>
</dbReference>
<dbReference type="EMBL" id="CAQQ02171525">
    <property type="status" value="NOT_ANNOTATED_CDS"/>
    <property type="molecule type" value="Genomic_DNA"/>
</dbReference>
<keyword evidence="2" id="KW-1185">Reference proteome</keyword>
<dbReference type="EMBL" id="CAQQ02171526">
    <property type="status" value="NOT_ANNOTATED_CDS"/>
    <property type="molecule type" value="Genomic_DNA"/>
</dbReference>
<evidence type="ECO:0000313" key="2">
    <source>
        <dbReference type="Proteomes" id="UP000015102"/>
    </source>
</evidence>
<organism evidence="1 2">
    <name type="scientific">Megaselia scalaris</name>
    <name type="common">Humpbacked fly</name>
    <name type="synonym">Phora scalaris</name>
    <dbReference type="NCBI Taxonomy" id="36166"/>
    <lineage>
        <taxon>Eukaryota</taxon>
        <taxon>Metazoa</taxon>
        <taxon>Ecdysozoa</taxon>
        <taxon>Arthropoda</taxon>
        <taxon>Hexapoda</taxon>
        <taxon>Insecta</taxon>
        <taxon>Pterygota</taxon>
        <taxon>Neoptera</taxon>
        <taxon>Endopterygota</taxon>
        <taxon>Diptera</taxon>
        <taxon>Brachycera</taxon>
        <taxon>Muscomorpha</taxon>
        <taxon>Platypezoidea</taxon>
        <taxon>Phoridae</taxon>
        <taxon>Megaseliini</taxon>
        <taxon>Megaselia</taxon>
    </lineage>
</organism>
<accession>T1GUK1</accession>
<name>T1GUK1_MEGSC</name>
<dbReference type="EMBL" id="CAQQ02171527">
    <property type="status" value="NOT_ANNOTATED_CDS"/>
    <property type="molecule type" value="Genomic_DNA"/>
</dbReference>
<protein>
    <submittedName>
        <fullName evidence="1">Uncharacterized protein</fullName>
    </submittedName>
</protein>
<reference evidence="1" key="2">
    <citation type="submission" date="2015-06" db="UniProtKB">
        <authorList>
            <consortium name="EnsemblMetazoa"/>
        </authorList>
    </citation>
    <scope>IDENTIFICATION</scope>
</reference>
<proteinExistence type="predicted"/>
<dbReference type="EnsemblMetazoa" id="MESCA007416-RA">
    <property type="protein sequence ID" value="MESCA007416-PA"/>
    <property type="gene ID" value="MESCA007416"/>
</dbReference>
<reference evidence="2" key="1">
    <citation type="submission" date="2013-02" db="EMBL/GenBank/DDBJ databases">
        <authorList>
            <person name="Hughes D."/>
        </authorList>
    </citation>
    <scope>NUCLEOTIDE SEQUENCE</scope>
    <source>
        <strain>Durham</strain>
        <strain evidence="2">NC isolate 2 -- Noor lab</strain>
    </source>
</reference>
<evidence type="ECO:0000313" key="1">
    <source>
        <dbReference type="EnsemblMetazoa" id="MESCA007416-PA"/>
    </source>
</evidence>
<dbReference type="HOGENOM" id="CLU_2017858_0_0_1"/>
<dbReference type="AlphaFoldDB" id="T1GUK1"/>
<sequence>MHNTKQRWGNGNEKAAARQLPSLKLNQGKRMNIFAIAPTPVEQRSQIHHSSTVDVCVHGNHHSKESHYCSMVAVQLVVVAAAVVYDDYIAIPMVDSYPRTSYDFLRELRIAHVVLVAVVAAVV</sequence>